<dbReference type="Proteomes" id="UP000292957">
    <property type="component" value="Unassembled WGS sequence"/>
</dbReference>
<dbReference type="AlphaFoldDB" id="A0A4Q9PAS0"/>
<proteinExistence type="predicted"/>
<dbReference type="PANTHER" id="PTHR33266">
    <property type="entry name" value="CHROMOSOME 15, WHOLE GENOME SHOTGUN SEQUENCE"/>
    <property type="match status" value="1"/>
</dbReference>
<dbReference type="OMA" id="YGWATMK"/>
<evidence type="ECO:0000313" key="3">
    <source>
        <dbReference type="EMBL" id="TBU51790.1"/>
    </source>
</evidence>
<dbReference type="STRING" id="114155.A0A4Q9PAS0"/>
<feature type="compositionally biased region" description="Basic residues" evidence="1">
    <location>
        <begin position="354"/>
        <end position="365"/>
    </location>
</feature>
<evidence type="ECO:0000256" key="1">
    <source>
        <dbReference type="SAM" id="MobiDB-lite"/>
    </source>
</evidence>
<protein>
    <submittedName>
        <fullName evidence="3">Uncharacterized protein</fullName>
    </submittedName>
</protein>
<dbReference type="OrthoDB" id="2736708at2759"/>
<keyword evidence="4" id="KW-1185">Reference proteome</keyword>
<accession>A0A4Q9PAS0</accession>
<dbReference type="EMBL" id="ML143576">
    <property type="protein sequence ID" value="TBU21788.1"/>
    <property type="molecule type" value="Genomic_DNA"/>
</dbReference>
<sequence>MRTVLDMEPSRDCLYTTHRSEPIMAEAIAQIFKRFYHEQQIPGSGRLRALDVLHEYLSHDLLSKGEAGEVVARFLCTEAYYQAVEQENRNENNPGAQVVYSSGCSLSSFIGALFHTKGVKTISRIQAQNGGNEQRTFEEVFKDASVRFLQTIRMGDNALNPLVLFGAFLRGEILAVYHSQKKIDVVIPVLMDKKRLTPDNITALGISVKQRDDSVSPDAFEADDIFFGPSQYRPYIMVIMELGQNYNQSKSSDRSQHVMGKPGSKSPTTKEEPPARFGFRVVGCCSEVFGVISSEEDHLYAMILRDKPDDVRKPVEEDSLPHRAAKRYHEGHTESTRLGLTEEEYETAKDQRKLKNPKKGPKTER</sequence>
<reference evidence="3 4" key="1">
    <citation type="submission" date="2019-01" db="EMBL/GenBank/DDBJ databases">
        <title>Draft genome sequences of three monokaryotic isolates of the white-rot basidiomycete fungus Dichomitus squalens.</title>
        <authorList>
            <consortium name="DOE Joint Genome Institute"/>
            <person name="Lopez S.C."/>
            <person name="Andreopoulos B."/>
            <person name="Pangilinan J."/>
            <person name="Lipzen A."/>
            <person name="Riley R."/>
            <person name="Ahrendt S."/>
            <person name="Ng V."/>
            <person name="Barry K."/>
            <person name="Daum C."/>
            <person name="Grigoriev I.V."/>
            <person name="Hilden K.S."/>
            <person name="Makela M.R."/>
            <person name="de Vries R.P."/>
        </authorList>
    </citation>
    <scope>NUCLEOTIDE SEQUENCE [LARGE SCALE GENOMIC DNA]</scope>
    <source>
        <strain evidence="3 4">CBS 464.89</strain>
        <strain evidence="2">OM18370.1</strain>
    </source>
</reference>
<dbReference type="EMBL" id="ML145285">
    <property type="protein sequence ID" value="TBU51790.1"/>
    <property type="molecule type" value="Genomic_DNA"/>
</dbReference>
<feature type="region of interest" description="Disordered" evidence="1">
    <location>
        <begin position="248"/>
        <end position="273"/>
    </location>
</feature>
<evidence type="ECO:0000313" key="4">
    <source>
        <dbReference type="Proteomes" id="UP000292082"/>
    </source>
</evidence>
<evidence type="ECO:0000313" key="2">
    <source>
        <dbReference type="EMBL" id="TBU21788.1"/>
    </source>
</evidence>
<dbReference type="PANTHER" id="PTHR33266:SF1">
    <property type="entry name" value="F-BOX DOMAIN-CONTAINING PROTEIN"/>
    <property type="match status" value="1"/>
</dbReference>
<organism evidence="3 4">
    <name type="scientific">Dichomitus squalens</name>
    <dbReference type="NCBI Taxonomy" id="114155"/>
    <lineage>
        <taxon>Eukaryota</taxon>
        <taxon>Fungi</taxon>
        <taxon>Dikarya</taxon>
        <taxon>Basidiomycota</taxon>
        <taxon>Agaricomycotina</taxon>
        <taxon>Agaricomycetes</taxon>
        <taxon>Polyporales</taxon>
        <taxon>Polyporaceae</taxon>
        <taxon>Dichomitus</taxon>
    </lineage>
</organism>
<gene>
    <name evidence="3" type="ORF">BD310DRAFT_1003500</name>
    <name evidence="2" type="ORF">BD311DRAFT_827712</name>
</gene>
<name>A0A4Q9PAS0_9APHY</name>
<dbReference type="Proteomes" id="UP000292082">
    <property type="component" value="Unassembled WGS sequence"/>
</dbReference>
<feature type="compositionally biased region" description="Basic and acidic residues" evidence="1">
    <location>
        <begin position="312"/>
        <end position="335"/>
    </location>
</feature>
<feature type="region of interest" description="Disordered" evidence="1">
    <location>
        <begin position="312"/>
        <end position="365"/>
    </location>
</feature>